<feature type="compositionally biased region" description="Low complexity" evidence="1">
    <location>
        <begin position="1"/>
        <end position="20"/>
    </location>
</feature>
<dbReference type="AlphaFoldDB" id="A0AA41PY33"/>
<keyword evidence="3" id="KW-1185">Reference proteome</keyword>
<protein>
    <submittedName>
        <fullName evidence="2">DUF6493 family protein</fullName>
    </submittedName>
</protein>
<evidence type="ECO:0000313" key="2">
    <source>
        <dbReference type="EMBL" id="MCF2527993.1"/>
    </source>
</evidence>
<comment type="caution">
    <text evidence="2">The sequence shown here is derived from an EMBL/GenBank/DDBJ whole genome shotgun (WGS) entry which is preliminary data.</text>
</comment>
<name>A0AA41PY33_9ACTN</name>
<sequence length="948" mass="100828">MSDTIHTTATTAMTKTTDTSGGRPELTWEALQEAARTSGIGGAVALIGQYGETERRALAPVLKAAAKDLRQEPWDSDWQRRAKRRTLLKVCGAACLGGPAGIVQWLLRADFRWGGQSNPRKHIAAALALRPAEWLPDIAERLAGRLGDTTTTEDWQVVDDLCRELGLGPAEGDGYTIGWLTALERDSANDSLAYKMTADPYTPVMVPRLFTADVLGRRIGATSSWEETHPGRSWPKALRAVSDAGLVPRGSLLDTVLSRLLRGGPAPDVRGFLGVLLALDMTDDEAAERTGVLLRLLPDALGVVAALAQAKLRRLDEAGRLTAEQVAEATRSVLFRPEKKLVRTQFTWLDKAVRQHADHAGELLAAAATVFAQGDGEMDERAMKSFAKHLPKLAEPQAMHVRAELRAALDTLGEPARSQAADLLGEDPSAMPPEDDGFVLPPFVPRELPPEIGSAAELAEEIAALLSAARSRGWSGADVPVDPWALERVVDALLRESARDREALVSALAPVAERYEVTARVTWRGSAVFETEDSVHAMVAAVCQEEERKGWFRRLLGDDGTPAFDKSTVGPQRALLSRLYEVARRLRTPHASGDPYLARPATASGCVDPAALVDGLEEYEAAGRVPWPCDLEQALLRLPRDIDPDVVARADKLGSKAGKWAAEVLAAGGMAAPDISLYPLPRPRPLRGTEDATWSERQYADARGLAVIAGAPAAFENGVLAPALCALANPVEANRAADWWTCQDDVASWALLAPAHRDVVAAWAVMPLALAAENDSGGAEILPLLAEADGPIGPGMRLALAYGLGARTPEDRAYAADAYLTLAARDDGTWDAFELGRTLAGLIHTGLVKPNRLADSLKQVVGAGAYAATWQLMTGLLPELIPGGDCVPAGTRPNAVLGDLLGLAADCASRTHGSGTVAGLAQFAAAKGSSRAVTAARRLHQVLGAPTA</sequence>
<feature type="region of interest" description="Disordered" evidence="1">
    <location>
        <begin position="1"/>
        <end position="23"/>
    </location>
</feature>
<gene>
    <name evidence="2" type="ORF">LZ495_12285</name>
</gene>
<evidence type="ECO:0000256" key="1">
    <source>
        <dbReference type="SAM" id="MobiDB-lite"/>
    </source>
</evidence>
<organism evidence="2 3">
    <name type="scientific">Yinghuangia soli</name>
    <dbReference type="NCBI Taxonomy" id="2908204"/>
    <lineage>
        <taxon>Bacteria</taxon>
        <taxon>Bacillati</taxon>
        <taxon>Actinomycetota</taxon>
        <taxon>Actinomycetes</taxon>
        <taxon>Kitasatosporales</taxon>
        <taxon>Streptomycetaceae</taxon>
        <taxon>Yinghuangia</taxon>
    </lineage>
</organism>
<evidence type="ECO:0000313" key="3">
    <source>
        <dbReference type="Proteomes" id="UP001165378"/>
    </source>
</evidence>
<proteinExistence type="predicted"/>
<dbReference type="RefSeq" id="WP_235052156.1">
    <property type="nucleotide sequence ID" value="NZ_JAKFHA010000005.1"/>
</dbReference>
<dbReference type="Proteomes" id="UP001165378">
    <property type="component" value="Unassembled WGS sequence"/>
</dbReference>
<accession>A0AA41PY33</accession>
<dbReference type="EMBL" id="JAKFHA010000005">
    <property type="protein sequence ID" value="MCF2527993.1"/>
    <property type="molecule type" value="Genomic_DNA"/>
</dbReference>
<reference evidence="2" key="1">
    <citation type="submission" date="2022-01" db="EMBL/GenBank/DDBJ databases">
        <title>Genome-Based Taxonomic Classification of the Phylum Actinobacteria.</title>
        <authorList>
            <person name="Gao Y."/>
        </authorList>
    </citation>
    <scope>NUCLEOTIDE SEQUENCE</scope>
    <source>
        <strain evidence="2">KLBMP 8922</strain>
    </source>
</reference>